<sequence>MEIAMKFYIIKKEQQLEAIPAQKLLLESYQAYNTNFIKT</sequence>
<keyword evidence="2" id="KW-1185">Reference proteome</keyword>
<evidence type="ECO:0000313" key="2">
    <source>
        <dbReference type="Proteomes" id="UP000648482"/>
    </source>
</evidence>
<name>A0ABR9E4A1_9GAMM</name>
<accession>A0ABR9E4A1</accession>
<protein>
    <recommendedName>
        <fullName evidence="3">Transposase</fullName>
    </recommendedName>
</protein>
<evidence type="ECO:0008006" key="3">
    <source>
        <dbReference type="Google" id="ProtNLM"/>
    </source>
</evidence>
<gene>
    <name evidence="1" type="ORF">PALI_b0089</name>
</gene>
<dbReference type="EMBL" id="AQGU01000029">
    <property type="protein sequence ID" value="MBE0361163.1"/>
    <property type="molecule type" value="Genomic_DNA"/>
</dbReference>
<proteinExistence type="predicted"/>
<evidence type="ECO:0000313" key="1">
    <source>
        <dbReference type="EMBL" id="MBE0361163.1"/>
    </source>
</evidence>
<reference evidence="1 2" key="1">
    <citation type="submission" date="2015-06" db="EMBL/GenBank/DDBJ databases">
        <title>Genome sequence of Pseudoalteromonas aliena.</title>
        <authorList>
            <person name="Xie B.-B."/>
            <person name="Rong J.-C."/>
            <person name="Qin Q.-L."/>
            <person name="Zhang Y.-Z."/>
        </authorList>
    </citation>
    <scope>NUCLEOTIDE SEQUENCE [LARGE SCALE GENOMIC DNA]</scope>
    <source>
        <strain evidence="1 2">SW19</strain>
    </source>
</reference>
<comment type="caution">
    <text evidence="1">The sequence shown here is derived from an EMBL/GenBank/DDBJ whole genome shotgun (WGS) entry which is preliminary data.</text>
</comment>
<dbReference type="Proteomes" id="UP000648482">
    <property type="component" value="Unassembled WGS sequence"/>
</dbReference>
<organism evidence="1 2">
    <name type="scientific">Pseudoalteromonas aliena SW19</name>
    <dbReference type="NCBI Taxonomy" id="1314866"/>
    <lineage>
        <taxon>Bacteria</taxon>
        <taxon>Pseudomonadati</taxon>
        <taxon>Pseudomonadota</taxon>
        <taxon>Gammaproteobacteria</taxon>
        <taxon>Alteromonadales</taxon>
        <taxon>Pseudoalteromonadaceae</taxon>
        <taxon>Pseudoalteromonas</taxon>
    </lineage>
</organism>